<dbReference type="InterPro" id="IPR002347">
    <property type="entry name" value="SDR_fam"/>
</dbReference>
<keyword evidence="1 3" id="KW-0560">Oxidoreductase</keyword>
<protein>
    <submittedName>
        <fullName evidence="3">Oxidoreductase</fullName>
        <ecNumber evidence="3">1.-.-.-</ecNumber>
    </submittedName>
</protein>
<dbReference type="Proteomes" id="UP000295781">
    <property type="component" value="Chromosome"/>
</dbReference>
<dbReference type="PRINTS" id="PR00081">
    <property type="entry name" value="GDHRDH"/>
</dbReference>
<dbReference type="EC" id="1.-.-.-" evidence="3"/>
<comment type="similarity">
    <text evidence="2">Belongs to the short-chain dehydrogenases/reductases (SDR) family.</text>
</comment>
<dbReference type="Gene3D" id="3.40.50.720">
    <property type="entry name" value="NAD(P)-binding Rossmann-like Domain"/>
    <property type="match status" value="1"/>
</dbReference>
<accession>A0A4P2Q3K1</accession>
<sequence length="284" mass="30338">MTTAPHDLRGKTVLITGANQGIGKAAAVELARKGARLVLLCRNPEKARAAMADIQAASGNHDISLILADLSSLAETRRAAAEVLDRHDRLDVLLNNAGVITTSRRLSADGHELTFATNHLGAFLLTKLLLDRLKASPSGRIVNVSSEAHRRGQIHFDDLQLTSNWSSFRAYCQSKLANILFTSELARRLEGTSVTANSLHPGVVASGFGRGEGGAFALLVKLAGFFMISPEKGAITSVYLCSSPEVAGVSGKYFDKCKERSPSVAAQSQGDAKRLWDLSEELTA</sequence>
<evidence type="ECO:0000256" key="1">
    <source>
        <dbReference type="ARBA" id="ARBA00023002"/>
    </source>
</evidence>
<dbReference type="InterPro" id="IPR036291">
    <property type="entry name" value="NAD(P)-bd_dom_sf"/>
</dbReference>
<dbReference type="GO" id="GO:0016491">
    <property type="term" value="F:oxidoreductase activity"/>
    <property type="evidence" value="ECO:0007669"/>
    <property type="project" value="UniProtKB-KW"/>
</dbReference>
<dbReference type="Pfam" id="PF00106">
    <property type="entry name" value="adh_short"/>
    <property type="match status" value="1"/>
</dbReference>
<evidence type="ECO:0000313" key="4">
    <source>
        <dbReference type="Proteomes" id="UP000295781"/>
    </source>
</evidence>
<name>A0A4P2Q3K1_SORCE</name>
<reference evidence="3 4" key="1">
    <citation type="submission" date="2015-09" db="EMBL/GenBank/DDBJ databases">
        <title>Sorangium comparison.</title>
        <authorList>
            <person name="Zaburannyi N."/>
            <person name="Bunk B."/>
            <person name="Overmann J."/>
            <person name="Mueller R."/>
        </authorList>
    </citation>
    <scope>NUCLEOTIDE SEQUENCE [LARGE SCALE GENOMIC DNA]</scope>
    <source>
        <strain evidence="3 4">So ceGT47</strain>
    </source>
</reference>
<evidence type="ECO:0000256" key="2">
    <source>
        <dbReference type="RuleBase" id="RU000363"/>
    </source>
</evidence>
<gene>
    <name evidence="3" type="ORF">SOCEGT47_044340</name>
</gene>
<evidence type="ECO:0000313" key="3">
    <source>
        <dbReference type="EMBL" id="AUX23904.1"/>
    </source>
</evidence>
<proteinExistence type="inferred from homology"/>
<dbReference type="OrthoDB" id="109589at2"/>
<dbReference type="AlphaFoldDB" id="A0A4P2Q3K1"/>
<dbReference type="PRINTS" id="PR00080">
    <property type="entry name" value="SDRFAMILY"/>
</dbReference>
<dbReference type="SUPFAM" id="SSF51735">
    <property type="entry name" value="NAD(P)-binding Rossmann-fold domains"/>
    <property type="match status" value="1"/>
</dbReference>
<organism evidence="3 4">
    <name type="scientific">Sorangium cellulosum</name>
    <name type="common">Polyangium cellulosum</name>
    <dbReference type="NCBI Taxonomy" id="56"/>
    <lineage>
        <taxon>Bacteria</taxon>
        <taxon>Pseudomonadati</taxon>
        <taxon>Myxococcota</taxon>
        <taxon>Polyangia</taxon>
        <taxon>Polyangiales</taxon>
        <taxon>Polyangiaceae</taxon>
        <taxon>Sorangium</taxon>
    </lineage>
</organism>
<dbReference type="EMBL" id="CP012670">
    <property type="protein sequence ID" value="AUX23904.1"/>
    <property type="molecule type" value="Genomic_DNA"/>
</dbReference>
<dbReference type="RefSeq" id="WP_129349407.1">
    <property type="nucleotide sequence ID" value="NZ_CP012670.1"/>
</dbReference>
<dbReference type="CDD" id="cd05327">
    <property type="entry name" value="retinol-DH_like_SDR_c_like"/>
    <property type="match status" value="1"/>
</dbReference>
<dbReference type="PANTHER" id="PTHR43157:SF31">
    <property type="entry name" value="PHOSPHATIDYLINOSITOL-GLYCAN BIOSYNTHESIS CLASS F PROTEIN"/>
    <property type="match status" value="1"/>
</dbReference>
<dbReference type="PANTHER" id="PTHR43157">
    <property type="entry name" value="PHOSPHATIDYLINOSITOL-GLYCAN BIOSYNTHESIS CLASS F PROTEIN-RELATED"/>
    <property type="match status" value="1"/>
</dbReference>